<proteinExistence type="predicted"/>
<dbReference type="AlphaFoldDB" id="A0A3M7QSN9"/>
<gene>
    <name evidence="1" type="ORF">BpHYR1_001994</name>
</gene>
<dbReference type="EMBL" id="REGN01005234">
    <property type="protein sequence ID" value="RNA14229.1"/>
    <property type="molecule type" value="Genomic_DNA"/>
</dbReference>
<keyword evidence="2" id="KW-1185">Reference proteome</keyword>
<sequence>MNRTVNLKIFVANSNVKFILKKKRAKFQWKHNSNCNSGCCVLVKFGSNSEIGNHFGKADIGTHDFIFAFFKKFQIFCILLQILPLDLTKYFDLKILNIEN</sequence>
<evidence type="ECO:0000313" key="1">
    <source>
        <dbReference type="EMBL" id="RNA14229.1"/>
    </source>
</evidence>
<protein>
    <submittedName>
        <fullName evidence="1">Uncharacterized protein</fullName>
    </submittedName>
</protein>
<reference evidence="1 2" key="1">
    <citation type="journal article" date="2018" name="Sci. Rep.">
        <title>Genomic signatures of local adaptation to the degree of environmental predictability in rotifers.</title>
        <authorList>
            <person name="Franch-Gras L."/>
            <person name="Hahn C."/>
            <person name="Garcia-Roger E.M."/>
            <person name="Carmona M.J."/>
            <person name="Serra M."/>
            <person name="Gomez A."/>
        </authorList>
    </citation>
    <scope>NUCLEOTIDE SEQUENCE [LARGE SCALE GENOMIC DNA]</scope>
    <source>
        <strain evidence="1">HYR1</strain>
    </source>
</reference>
<organism evidence="1 2">
    <name type="scientific">Brachionus plicatilis</name>
    <name type="common">Marine rotifer</name>
    <name type="synonym">Brachionus muelleri</name>
    <dbReference type="NCBI Taxonomy" id="10195"/>
    <lineage>
        <taxon>Eukaryota</taxon>
        <taxon>Metazoa</taxon>
        <taxon>Spiralia</taxon>
        <taxon>Gnathifera</taxon>
        <taxon>Rotifera</taxon>
        <taxon>Eurotatoria</taxon>
        <taxon>Monogononta</taxon>
        <taxon>Pseudotrocha</taxon>
        <taxon>Ploima</taxon>
        <taxon>Brachionidae</taxon>
        <taxon>Brachionus</taxon>
    </lineage>
</organism>
<dbReference type="Proteomes" id="UP000276133">
    <property type="component" value="Unassembled WGS sequence"/>
</dbReference>
<evidence type="ECO:0000313" key="2">
    <source>
        <dbReference type="Proteomes" id="UP000276133"/>
    </source>
</evidence>
<accession>A0A3M7QSN9</accession>
<comment type="caution">
    <text evidence="1">The sequence shown here is derived from an EMBL/GenBank/DDBJ whole genome shotgun (WGS) entry which is preliminary data.</text>
</comment>
<name>A0A3M7QSN9_BRAPC</name>